<dbReference type="SUPFAM" id="SSF47095">
    <property type="entry name" value="HMG-box"/>
    <property type="match status" value="1"/>
</dbReference>
<feature type="compositionally biased region" description="Basic and acidic residues" evidence="4">
    <location>
        <begin position="227"/>
        <end position="240"/>
    </location>
</feature>
<proteinExistence type="predicted"/>
<gene>
    <name evidence="6" type="ORF">E4U42_003319</name>
</gene>
<dbReference type="GO" id="GO:0005634">
    <property type="term" value="C:nucleus"/>
    <property type="evidence" value="ECO:0007669"/>
    <property type="project" value="UniProtKB-UniRule"/>
</dbReference>
<dbReference type="InterPro" id="IPR009071">
    <property type="entry name" value="HMG_box_dom"/>
</dbReference>
<dbReference type="OrthoDB" id="2307332at2759"/>
<dbReference type="PANTHER" id="PTHR45789">
    <property type="entry name" value="FI18025P1"/>
    <property type="match status" value="1"/>
</dbReference>
<evidence type="ECO:0000256" key="2">
    <source>
        <dbReference type="ARBA" id="ARBA00023242"/>
    </source>
</evidence>
<dbReference type="Gene3D" id="1.10.30.10">
    <property type="entry name" value="High mobility group box domain"/>
    <property type="match status" value="1"/>
</dbReference>
<accession>A0A8K0JCF5</accession>
<dbReference type="Proteomes" id="UP000811619">
    <property type="component" value="Unassembled WGS sequence"/>
</dbReference>
<dbReference type="EMBL" id="SRPY01000027">
    <property type="protein sequence ID" value="KAG5930016.1"/>
    <property type="molecule type" value="Genomic_DNA"/>
</dbReference>
<reference evidence="6" key="1">
    <citation type="journal article" date="2020" name="bioRxiv">
        <title>Whole genome comparisons of ergot fungi reveals the divergence and evolution of species within the genus Claviceps are the result of varying mechanisms driving genome evolution and host range expansion.</title>
        <authorList>
            <person name="Wyka S.A."/>
            <person name="Mondo S.J."/>
            <person name="Liu M."/>
            <person name="Dettman J."/>
            <person name="Nalam V."/>
            <person name="Broders K.D."/>
        </authorList>
    </citation>
    <scope>NUCLEOTIDE SEQUENCE</scope>
    <source>
        <strain evidence="6">CCC 489</strain>
    </source>
</reference>
<dbReference type="Pfam" id="PF00505">
    <property type="entry name" value="HMG_box"/>
    <property type="match status" value="1"/>
</dbReference>
<dbReference type="InterPro" id="IPR036910">
    <property type="entry name" value="HMG_box_dom_sf"/>
</dbReference>
<evidence type="ECO:0000256" key="4">
    <source>
        <dbReference type="SAM" id="MobiDB-lite"/>
    </source>
</evidence>
<dbReference type="PANTHER" id="PTHR45789:SF2">
    <property type="entry name" value="FI18025P1"/>
    <property type="match status" value="1"/>
</dbReference>
<comment type="caution">
    <text evidence="6">The sequence shown here is derived from an EMBL/GenBank/DDBJ whole genome shotgun (WGS) entry which is preliminary data.</text>
</comment>
<feature type="compositionally biased region" description="Low complexity" evidence="4">
    <location>
        <begin position="34"/>
        <end position="45"/>
    </location>
</feature>
<dbReference type="GO" id="GO:0000978">
    <property type="term" value="F:RNA polymerase II cis-regulatory region sequence-specific DNA binding"/>
    <property type="evidence" value="ECO:0007669"/>
    <property type="project" value="TreeGrafter"/>
</dbReference>
<dbReference type="AlphaFoldDB" id="A0A8K0JCF5"/>
<feature type="region of interest" description="Disordered" evidence="4">
    <location>
        <begin position="214"/>
        <end position="270"/>
    </location>
</feature>
<dbReference type="PROSITE" id="PS50118">
    <property type="entry name" value="HMG_BOX_2"/>
    <property type="match status" value="1"/>
</dbReference>
<evidence type="ECO:0000256" key="3">
    <source>
        <dbReference type="PROSITE-ProRule" id="PRU00267"/>
    </source>
</evidence>
<evidence type="ECO:0000313" key="6">
    <source>
        <dbReference type="EMBL" id="KAG5930016.1"/>
    </source>
</evidence>
<feature type="DNA-binding region" description="HMG box" evidence="3">
    <location>
        <begin position="147"/>
        <end position="216"/>
    </location>
</feature>
<name>A0A8K0JCF5_9HYPO</name>
<organism evidence="6 7">
    <name type="scientific">Claviceps africana</name>
    <dbReference type="NCBI Taxonomy" id="83212"/>
    <lineage>
        <taxon>Eukaryota</taxon>
        <taxon>Fungi</taxon>
        <taxon>Dikarya</taxon>
        <taxon>Ascomycota</taxon>
        <taxon>Pezizomycotina</taxon>
        <taxon>Sordariomycetes</taxon>
        <taxon>Hypocreomycetidae</taxon>
        <taxon>Hypocreales</taxon>
        <taxon>Clavicipitaceae</taxon>
        <taxon>Claviceps</taxon>
    </lineage>
</organism>
<evidence type="ECO:0000313" key="7">
    <source>
        <dbReference type="Proteomes" id="UP000811619"/>
    </source>
</evidence>
<keyword evidence="1 3" id="KW-0238">DNA-binding</keyword>
<sequence>MGIPQSVAAGTAEPQSQDFLHQIHSSLNFTFGDAAPMPSASASASDRLSEMNESNSHSPRISPDLHVADMDGETLSCDATNNCPQDGLRSTSRSLSPMQGADYGSLHLDQALSESAKQYPDDFIDPVAYACRSVEERRQKSFEEGKVSRPLNSYMLYRKAYQQVARRVIRKDQQQSASQTVGTSWTKLECDEIKSKFRALAKIDHEKHLEAFPSYRYTPTQGKHARGSSESKKSTTSERKSLRRGGHRSTDSLPRTKQASVPPVEDALLGDQRYNSGSDLWFRERQDCAALLQIGNVYDGYETYAMPTSTCFDVPLQNYVAEHSLGHLSRHIIPAPPGSLDAFDLDHFIDPLLWSRLDGHNPQSSAPYMQWQGRNATTAQHFMPQTTLDHLIEVESARQQG</sequence>
<dbReference type="InterPro" id="IPR051356">
    <property type="entry name" value="SOX/SOX-like_TF"/>
</dbReference>
<evidence type="ECO:0000259" key="5">
    <source>
        <dbReference type="PROSITE" id="PS50118"/>
    </source>
</evidence>
<protein>
    <recommendedName>
        <fullName evidence="5">HMG box domain-containing protein</fullName>
    </recommendedName>
</protein>
<keyword evidence="2 3" id="KW-0539">Nucleus</keyword>
<feature type="region of interest" description="Disordered" evidence="4">
    <location>
        <begin position="31"/>
        <end position="66"/>
    </location>
</feature>
<keyword evidence="7" id="KW-1185">Reference proteome</keyword>
<feature type="domain" description="HMG box" evidence="5">
    <location>
        <begin position="147"/>
        <end position="216"/>
    </location>
</feature>
<dbReference type="GO" id="GO:0000981">
    <property type="term" value="F:DNA-binding transcription factor activity, RNA polymerase II-specific"/>
    <property type="evidence" value="ECO:0007669"/>
    <property type="project" value="TreeGrafter"/>
</dbReference>
<evidence type="ECO:0000256" key="1">
    <source>
        <dbReference type="ARBA" id="ARBA00023125"/>
    </source>
</evidence>
<dbReference type="SMART" id="SM00398">
    <property type="entry name" value="HMG"/>
    <property type="match status" value="1"/>
</dbReference>